<dbReference type="InterPro" id="IPR017452">
    <property type="entry name" value="GPCR_Rhodpsn_7TM"/>
</dbReference>
<evidence type="ECO:0000256" key="5">
    <source>
        <dbReference type="SAM" id="MobiDB-lite"/>
    </source>
</evidence>
<dbReference type="Pfam" id="PF00001">
    <property type="entry name" value="7tm_1"/>
    <property type="match status" value="1"/>
</dbReference>
<reference evidence="9" key="1">
    <citation type="submission" date="2010-08" db="EMBL/GenBank/DDBJ databases">
        <authorList>
            <consortium name="Caenorhabditis japonica Sequencing Consortium"/>
            <person name="Wilson R.K."/>
        </authorList>
    </citation>
    <scope>NUCLEOTIDE SEQUENCE [LARGE SCALE GENOMIC DNA]</scope>
    <source>
        <strain evidence="9">DF5081</strain>
    </source>
</reference>
<feature type="region of interest" description="Disordered" evidence="5">
    <location>
        <begin position="372"/>
        <end position="392"/>
    </location>
</feature>
<organism evidence="8 9">
    <name type="scientific">Caenorhabditis japonica</name>
    <dbReference type="NCBI Taxonomy" id="281687"/>
    <lineage>
        <taxon>Eukaryota</taxon>
        <taxon>Metazoa</taxon>
        <taxon>Ecdysozoa</taxon>
        <taxon>Nematoda</taxon>
        <taxon>Chromadorea</taxon>
        <taxon>Rhabditida</taxon>
        <taxon>Rhabditina</taxon>
        <taxon>Rhabditomorpha</taxon>
        <taxon>Rhabditoidea</taxon>
        <taxon>Rhabditidae</taxon>
        <taxon>Peloderinae</taxon>
        <taxon>Caenorhabditis</taxon>
    </lineage>
</organism>
<dbReference type="GO" id="GO:0004930">
    <property type="term" value="F:G protein-coupled receptor activity"/>
    <property type="evidence" value="ECO:0007669"/>
    <property type="project" value="InterPro"/>
</dbReference>
<dbReference type="GO" id="GO:0016020">
    <property type="term" value="C:membrane"/>
    <property type="evidence" value="ECO:0007669"/>
    <property type="project" value="UniProtKB-SubCell"/>
</dbReference>
<protein>
    <submittedName>
        <fullName evidence="8">G_PROTEIN_RECEP_F1_2 domain-containing protein</fullName>
    </submittedName>
</protein>
<dbReference type="PANTHER" id="PTHR46068">
    <property type="entry name" value="PROTEIN CBG27172"/>
    <property type="match status" value="1"/>
</dbReference>
<evidence type="ECO:0000259" key="7">
    <source>
        <dbReference type="PROSITE" id="PS50262"/>
    </source>
</evidence>
<reference evidence="8" key="2">
    <citation type="submission" date="2022-06" db="UniProtKB">
        <authorList>
            <consortium name="EnsemblMetazoa"/>
        </authorList>
    </citation>
    <scope>IDENTIFICATION</scope>
    <source>
        <strain evidence="8">DF5081</strain>
    </source>
</reference>
<evidence type="ECO:0000256" key="4">
    <source>
        <dbReference type="ARBA" id="ARBA00023136"/>
    </source>
</evidence>
<keyword evidence="3 6" id="KW-1133">Transmembrane helix</keyword>
<feature type="domain" description="G-protein coupled receptors family 1 profile" evidence="7">
    <location>
        <begin position="35"/>
        <end position="279"/>
    </location>
</feature>
<feature type="transmembrane region" description="Helical" evidence="6">
    <location>
        <begin position="145"/>
        <end position="165"/>
    </location>
</feature>
<dbReference type="PROSITE" id="PS50262">
    <property type="entry name" value="G_PROTEIN_RECEP_F1_2"/>
    <property type="match status" value="1"/>
</dbReference>
<dbReference type="InterPro" id="IPR000276">
    <property type="entry name" value="GPCR_Rhodpsn"/>
</dbReference>
<keyword evidence="9" id="KW-1185">Reference proteome</keyword>
<feature type="transmembrane region" description="Helical" evidence="6">
    <location>
        <begin position="64"/>
        <end position="86"/>
    </location>
</feature>
<feature type="compositionally biased region" description="Low complexity" evidence="5">
    <location>
        <begin position="379"/>
        <end position="392"/>
    </location>
</feature>
<dbReference type="Gene3D" id="1.20.1070.10">
    <property type="entry name" value="Rhodopsin 7-helix transmembrane proteins"/>
    <property type="match status" value="1"/>
</dbReference>
<dbReference type="AlphaFoldDB" id="A0A8R1I1H3"/>
<dbReference type="SUPFAM" id="SSF81321">
    <property type="entry name" value="Family A G protein-coupled receptor-like"/>
    <property type="match status" value="1"/>
</dbReference>
<dbReference type="GO" id="GO:0003676">
    <property type="term" value="F:nucleic acid binding"/>
    <property type="evidence" value="ECO:0007669"/>
    <property type="project" value="InterPro"/>
</dbReference>
<evidence type="ECO:0000256" key="2">
    <source>
        <dbReference type="ARBA" id="ARBA00022692"/>
    </source>
</evidence>
<keyword evidence="4 6" id="KW-0472">Membrane</keyword>
<comment type="subcellular location">
    <subcellularLocation>
        <location evidence="1">Membrane</location>
    </subcellularLocation>
</comment>
<feature type="transmembrane region" description="Helical" evidence="6">
    <location>
        <begin position="253"/>
        <end position="278"/>
    </location>
</feature>
<evidence type="ECO:0000256" key="6">
    <source>
        <dbReference type="SAM" id="Phobius"/>
    </source>
</evidence>
<keyword evidence="2 6" id="KW-0812">Transmembrane</keyword>
<feature type="transmembrane region" description="Helical" evidence="6">
    <location>
        <begin position="22"/>
        <end position="44"/>
    </location>
</feature>
<proteinExistence type="predicted"/>
<dbReference type="Proteomes" id="UP000005237">
    <property type="component" value="Unassembled WGS sequence"/>
</dbReference>
<evidence type="ECO:0000313" key="9">
    <source>
        <dbReference type="Proteomes" id="UP000005237"/>
    </source>
</evidence>
<accession>A0A8R1I1H3</accession>
<feature type="transmembrane region" description="Helical" evidence="6">
    <location>
        <begin position="106"/>
        <end position="125"/>
    </location>
</feature>
<feature type="transmembrane region" description="Helical" evidence="6">
    <location>
        <begin position="666"/>
        <end position="690"/>
    </location>
</feature>
<evidence type="ECO:0000256" key="3">
    <source>
        <dbReference type="ARBA" id="ARBA00022989"/>
    </source>
</evidence>
<dbReference type="Pfam" id="PF13358">
    <property type="entry name" value="DDE_3"/>
    <property type="match status" value="1"/>
</dbReference>
<evidence type="ECO:0000256" key="1">
    <source>
        <dbReference type="ARBA" id="ARBA00004370"/>
    </source>
</evidence>
<dbReference type="PANTHER" id="PTHR46068:SF1">
    <property type="entry name" value="TRANSPOSASE IS30-LIKE HTH DOMAIN-CONTAINING PROTEIN"/>
    <property type="match status" value="1"/>
</dbReference>
<evidence type="ECO:0000313" key="8">
    <source>
        <dbReference type="EnsemblMetazoa" id="CJA13076.1"/>
    </source>
</evidence>
<dbReference type="InterPro" id="IPR036397">
    <property type="entry name" value="RNaseH_sf"/>
</dbReference>
<dbReference type="InterPro" id="IPR038717">
    <property type="entry name" value="Tc1-like_DDE_dom"/>
</dbReference>
<dbReference type="EnsemblMetazoa" id="CJA13076.1">
    <property type="protein sequence ID" value="CJA13076.1"/>
    <property type="gene ID" value="WBGene00132280"/>
</dbReference>
<sequence length="714" mass="82078">MSEATQQETQRVELSFSYTLELWMYGIAFCVGLPSFIFTVIRLARSRSSRQHLVLAARLFSYKISLTVADCIVLFIYAPTQFAWIHSYWWFGGDIGCRLFKFISTFGFHLTATMQVLVAADRLLITAKMNRVTRNIKKRQYNTRLSLAIAWILALICAGPQLILFRQKTTPQGYPQCISIWTEHRVDFYDRLELLEQWAYIQQELASKSPLYFFENGTLKYPEEDFPTEPGFTLEELHTNNRNWLYLERLYNVLHLATICVIPYALELIFYTLILYILKGAARGRFVTLSDIIKDIFCCCTRIRNHESPLESNVTQESDNLMVRVPSRTKRLQNIAPEGDMERRRAASVDVPMRIKNSSSLTVCIDENGSATAAKRNNAEPTDPEPAATATTTQSGFFQRIWNFILDIFHIGSEGSVNFTVKKTELRLTKRKLTKSEDTRNGQHLVTVFSDEKLFTVEAEFNSQNHRVLAKDLQKAFDKGKTVHRVSHPAKVMVFGAICSTGKCPLVFVEKDLKITKEYYVKEILEKQLLPWAQQHFNGQHWICQQDGAPPHTAKYTQDWCKAHLPAFIEKDRWPASSPDLNPIDFSIWGVLQNKVCARPHSSVEALKKTLGEEWDQLSIEYLRATVESYPRRLLRRQSAPASARSNTMWVVTVDTARRNARWKAFIMLSLNLVFWAPYCILAITSSVIISQYLTNFQFVNALVTFNAVSNIIL</sequence>
<name>A0A8R1I1H3_CAEJA</name>
<dbReference type="Gene3D" id="3.30.420.10">
    <property type="entry name" value="Ribonuclease H-like superfamily/Ribonuclease H"/>
    <property type="match status" value="1"/>
</dbReference>